<evidence type="ECO:0000256" key="1">
    <source>
        <dbReference type="SAM" id="Phobius"/>
    </source>
</evidence>
<comment type="caution">
    <text evidence="2">The sequence shown here is derived from an EMBL/GenBank/DDBJ whole genome shotgun (WGS) entry which is preliminary data.</text>
</comment>
<sequence length="369" mass="40618">MRRILGFVGIALVVAGLTCFVIEIIGAFRVERMPAWYLPLWSLVFVAGIVLIRIASRQTTRIVDEKYPALSAPATVAAVTFAREDDDHGRYFNIDFVVHPDGQPSYDYRHQRILNADQQREWKPGKVVAVRRIYGGKGTMEIDKSPSALTKARIQNDPTLADRRTVEVRSFEVETPAPSREGTRGANAVVLVAVALGLAASFLAFPRFLPMIAESMFGGVGSESKNQQGLFAEGGLEDAADRLAPYVEDDVYRIQIDGNYILTLSDQAEPGTTKVDTVTLRGDRIYGPSPQAFRPDAIADENLVRLESVRWDVLPEALDECERHYEDPSASRENVTGAAHNGEILWTAYYSGDYGTFSCAISAEGVLLG</sequence>
<dbReference type="Proteomes" id="UP001170379">
    <property type="component" value="Unassembled WGS sequence"/>
</dbReference>
<feature type="transmembrane region" description="Helical" evidence="1">
    <location>
        <begin position="36"/>
        <end position="56"/>
    </location>
</feature>
<keyword evidence="3" id="KW-1185">Reference proteome</keyword>
<evidence type="ECO:0000313" key="2">
    <source>
        <dbReference type="EMBL" id="MDJ1370362.1"/>
    </source>
</evidence>
<evidence type="ECO:0000313" key="3">
    <source>
        <dbReference type="Proteomes" id="UP001170379"/>
    </source>
</evidence>
<organism evidence="2 3">
    <name type="scientific">Gulosibacter molinativorax</name>
    <dbReference type="NCBI Taxonomy" id="256821"/>
    <lineage>
        <taxon>Bacteria</taxon>
        <taxon>Bacillati</taxon>
        <taxon>Actinomycetota</taxon>
        <taxon>Actinomycetes</taxon>
        <taxon>Micrococcales</taxon>
        <taxon>Microbacteriaceae</taxon>
        <taxon>Gulosibacter</taxon>
    </lineage>
</organism>
<feature type="transmembrane region" description="Helical" evidence="1">
    <location>
        <begin position="7"/>
        <end position="30"/>
    </location>
</feature>
<protein>
    <recommendedName>
        <fullName evidence="4">DUF3592 domain-containing protein</fullName>
    </recommendedName>
</protein>
<proteinExistence type="predicted"/>
<keyword evidence="1" id="KW-1133">Transmembrane helix</keyword>
<accession>A0ABT7C6C8</accession>
<feature type="transmembrane region" description="Helical" evidence="1">
    <location>
        <begin position="188"/>
        <end position="209"/>
    </location>
</feature>
<dbReference type="RefSeq" id="WP_026936068.1">
    <property type="nucleotide sequence ID" value="NZ_CP028426.1"/>
</dbReference>
<name>A0ABT7C6C8_9MICO</name>
<dbReference type="EMBL" id="PXVD01000004">
    <property type="protein sequence ID" value="MDJ1370362.1"/>
    <property type="molecule type" value="Genomic_DNA"/>
</dbReference>
<reference evidence="2" key="1">
    <citation type="submission" date="2018-03" db="EMBL/GenBank/DDBJ databases">
        <authorList>
            <person name="Nunes O.C."/>
            <person name="Lopes A.R."/>
            <person name="Froufe H."/>
            <person name="Munoz-Merida A."/>
            <person name="Barroso C."/>
            <person name="Egas C."/>
        </authorList>
    </citation>
    <scope>NUCLEOTIDE SEQUENCE</scope>
    <source>
        <strain evidence="2">ON4</strain>
    </source>
</reference>
<gene>
    <name evidence="2" type="ORF">C7K25_03080</name>
</gene>
<evidence type="ECO:0008006" key="4">
    <source>
        <dbReference type="Google" id="ProtNLM"/>
    </source>
</evidence>
<keyword evidence="1" id="KW-0472">Membrane</keyword>
<reference evidence="2" key="2">
    <citation type="journal article" date="2022" name="Sci. Rep.">
        <title>In silico prediction of the enzymes involved in the degradation of the herbicide molinate by Gulosibacter molinativorax ON4T.</title>
        <authorList>
            <person name="Lopes A.R."/>
            <person name="Bunin E."/>
            <person name="Viana A.T."/>
            <person name="Froufe H."/>
            <person name="Munoz-Merida A."/>
            <person name="Pinho D."/>
            <person name="Figueiredo J."/>
            <person name="Barroso C."/>
            <person name="Vaz-Moreira I."/>
            <person name="Bellanger X."/>
            <person name="Egas C."/>
            <person name="Nunes O.C."/>
        </authorList>
    </citation>
    <scope>NUCLEOTIDE SEQUENCE</scope>
    <source>
        <strain evidence="2">ON4</strain>
    </source>
</reference>
<keyword evidence="1" id="KW-0812">Transmembrane</keyword>